<dbReference type="Proteomes" id="UP000656881">
    <property type="component" value="Unassembled WGS sequence"/>
</dbReference>
<keyword evidence="4" id="KW-1185">Reference proteome</keyword>
<dbReference type="Gene3D" id="3.40.50.300">
    <property type="entry name" value="P-loop containing nucleotide triphosphate hydrolases"/>
    <property type="match status" value="1"/>
</dbReference>
<accession>A0ABQ2MW17</accession>
<evidence type="ECO:0000313" key="4">
    <source>
        <dbReference type="Proteomes" id="UP000656881"/>
    </source>
</evidence>
<dbReference type="InterPro" id="IPR041664">
    <property type="entry name" value="AAA_16"/>
</dbReference>
<dbReference type="PRINTS" id="PR00364">
    <property type="entry name" value="DISEASERSIST"/>
</dbReference>
<sequence>MVGTPFRPVGTQSRVLAELARLWDQAAHRASVTKVRVTQTELAKQSRVPIQTVNSWAKGASTPRDLDQLTAVGRVLAGWAGESAPVAAAWDELKRADQAAPLAGRGAGAGGGRPLVEVTDTGPERASVVPTGQSSPRSSAAPTFGKAGQEVAAQVPLVEFVGRREILATLLATLKNPQIPLITIKGMGGIGKTALAQEAVRTLAAENLFSTIFWRSTQTERFIGEGVVRTEVSDYSFDALIDDLLRHSQLAWSADESTATKEQIVRNWLADIDNQVLIVLDNLETVPDRDALVASLIEILGRGKILITSRYSILRECAFSVDIGGLSRQDGIAFLTRTAEHQNNANLMSAAPDTLARIRDVAGGAPLAMQLISGQMDYQPVEQVLRVIEEAGFNDLSYAFYSFLFRRIWDELDGPARKVLVAMRHFEGNPTASAIQHTANVIDDEFYPATARLGQRSMLVMTRGREARYSLHPLTRYFINTDIVARWE</sequence>
<dbReference type="PANTHER" id="PTHR47691:SF3">
    <property type="entry name" value="HTH-TYPE TRANSCRIPTIONAL REGULATOR RV0890C-RELATED"/>
    <property type="match status" value="1"/>
</dbReference>
<reference evidence="4" key="1">
    <citation type="journal article" date="2019" name="Int. J. Syst. Evol. Microbiol.">
        <title>The Global Catalogue of Microorganisms (GCM) 10K type strain sequencing project: providing services to taxonomists for standard genome sequencing and annotation.</title>
        <authorList>
            <consortium name="The Broad Institute Genomics Platform"/>
            <consortium name="The Broad Institute Genome Sequencing Center for Infectious Disease"/>
            <person name="Wu L."/>
            <person name="Ma J."/>
        </authorList>
    </citation>
    <scope>NUCLEOTIDE SEQUENCE [LARGE SCALE GENOMIC DNA]</scope>
    <source>
        <strain evidence="4">CGMCC 4.7349</strain>
    </source>
</reference>
<feature type="compositionally biased region" description="Polar residues" evidence="1">
    <location>
        <begin position="130"/>
        <end position="141"/>
    </location>
</feature>
<gene>
    <name evidence="3" type="ORF">GCM10012286_80850</name>
</gene>
<organism evidence="3 4">
    <name type="scientific">Streptomyces lasiicapitis</name>
    <dbReference type="NCBI Taxonomy" id="1923961"/>
    <lineage>
        <taxon>Bacteria</taxon>
        <taxon>Bacillati</taxon>
        <taxon>Actinomycetota</taxon>
        <taxon>Actinomycetes</taxon>
        <taxon>Kitasatosporales</taxon>
        <taxon>Streptomycetaceae</taxon>
        <taxon>Streptomyces</taxon>
    </lineage>
</organism>
<evidence type="ECO:0000313" key="3">
    <source>
        <dbReference type="EMBL" id="GGO59382.1"/>
    </source>
</evidence>
<feature type="domain" description="Orc1-like AAA ATPase" evidence="2">
    <location>
        <begin position="159"/>
        <end position="289"/>
    </location>
</feature>
<dbReference type="RefSeq" id="WP_189177685.1">
    <property type="nucleotide sequence ID" value="NZ_BMNG01000028.1"/>
</dbReference>
<dbReference type="EMBL" id="BMNG01000028">
    <property type="protein sequence ID" value="GGO59382.1"/>
    <property type="molecule type" value="Genomic_DNA"/>
</dbReference>
<proteinExistence type="predicted"/>
<evidence type="ECO:0000259" key="2">
    <source>
        <dbReference type="Pfam" id="PF13191"/>
    </source>
</evidence>
<evidence type="ECO:0000256" key="1">
    <source>
        <dbReference type="SAM" id="MobiDB-lite"/>
    </source>
</evidence>
<feature type="region of interest" description="Disordered" evidence="1">
    <location>
        <begin position="103"/>
        <end position="143"/>
    </location>
</feature>
<dbReference type="Pfam" id="PF13191">
    <property type="entry name" value="AAA_16"/>
    <property type="match status" value="1"/>
</dbReference>
<dbReference type="InterPro" id="IPR027417">
    <property type="entry name" value="P-loop_NTPase"/>
</dbReference>
<protein>
    <recommendedName>
        <fullName evidence="2">Orc1-like AAA ATPase domain-containing protein</fullName>
    </recommendedName>
</protein>
<dbReference type="PANTHER" id="PTHR47691">
    <property type="entry name" value="REGULATOR-RELATED"/>
    <property type="match status" value="1"/>
</dbReference>
<dbReference type="SUPFAM" id="SSF52540">
    <property type="entry name" value="P-loop containing nucleoside triphosphate hydrolases"/>
    <property type="match status" value="1"/>
</dbReference>
<name>A0ABQ2MW17_9ACTN</name>
<comment type="caution">
    <text evidence="3">The sequence shown here is derived from an EMBL/GenBank/DDBJ whole genome shotgun (WGS) entry which is preliminary data.</text>
</comment>